<dbReference type="EMBL" id="FN554889">
    <property type="protein sequence ID" value="CBG70256.1"/>
    <property type="molecule type" value="Genomic_DNA"/>
</dbReference>
<evidence type="ECO:0000256" key="1">
    <source>
        <dbReference type="SAM" id="MobiDB-lite"/>
    </source>
</evidence>
<dbReference type="HOGENOM" id="CLU_1224209_0_0_11"/>
<sequence>MRRDEERHSRVAGITRVVPAWVALLTVAAAGCTGDPGDGAARRDDRAHGVTCTDGRYTWSGVRHRTELTALGEPVAFPKGTHSYETRLPPVEPGTVHRPTVTGAPRGVSPARVIKALGTHLKTEEPLADPSEEERPEVTAFGWHAGRLEGPYYLWKQIGFVDARFTYTCGDAGPVRGRVHTWETVGRGFLPCDTPPDGAAGRAAARELCPAGSRAAKAARAAAQRP</sequence>
<keyword evidence="3" id="KW-1185">Reference proteome</keyword>
<reference evidence="2 3" key="1">
    <citation type="journal article" date="2010" name="Mol. Plant Microbe Interact.">
        <title>Streptomyces scabies 87-22 contains a coronafacic acid-like biosynthetic cluster that contributes to plant-microbe interactions.</title>
        <authorList>
            <person name="Bignell D.R."/>
            <person name="Seipke R.F."/>
            <person name="Huguet-Tapia J.C."/>
            <person name="Chambers A.H."/>
            <person name="Parry R.J."/>
            <person name="Loria R."/>
        </authorList>
    </citation>
    <scope>NUCLEOTIDE SEQUENCE [LARGE SCALE GENOMIC DNA]</scope>
    <source>
        <strain evidence="2 3">87.22</strain>
    </source>
</reference>
<dbReference type="GeneID" id="24309083"/>
<organism evidence="2 3">
    <name type="scientific">Streptomyces scabiei (strain 87.22)</name>
    <dbReference type="NCBI Taxonomy" id="680198"/>
    <lineage>
        <taxon>Bacteria</taxon>
        <taxon>Bacillati</taxon>
        <taxon>Actinomycetota</taxon>
        <taxon>Actinomycetes</taxon>
        <taxon>Kitasatosporales</taxon>
        <taxon>Streptomycetaceae</taxon>
        <taxon>Streptomyces</taxon>
    </lineage>
</organism>
<dbReference type="Proteomes" id="UP000001444">
    <property type="component" value="Chromosome"/>
</dbReference>
<dbReference type="AlphaFoldDB" id="C9ZDA0"/>
<evidence type="ECO:0000313" key="2">
    <source>
        <dbReference type="EMBL" id="CBG70256.1"/>
    </source>
</evidence>
<feature type="region of interest" description="Disordered" evidence="1">
    <location>
        <begin position="79"/>
        <end position="106"/>
    </location>
</feature>
<evidence type="ECO:0000313" key="3">
    <source>
        <dbReference type="Proteomes" id="UP000001444"/>
    </source>
</evidence>
<dbReference type="eggNOG" id="ENOG502ZVVU">
    <property type="taxonomic scope" value="Bacteria"/>
</dbReference>
<dbReference type="STRING" id="680198.SCAB_31561"/>
<accession>C9ZDA0</accession>
<gene>
    <name evidence="2" type="ordered locus">SCAB_31561</name>
</gene>
<name>C9ZDA0_STRSW</name>
<proteinExistence type="predicted"/>
<dbReference type="PROSITE" id="PS51257">
    <property type="entry name" value="PROKAR_LIPOPROTEIN"/>
    <property type="match status" value="1"/>
</dbReference>
<dbReference type="RefSeq" id="WP_013000922.1">
    <property type="nucleotide sequence ID" value="NC_013929.1"/>
</dbReference>
<protein>
    <submittedName>
        <fullName evidence="2">Putative secreted protein</fullName>
    </submittedName>
</protein>
<dbReference type="KEGG" id="scb:SCAB_31561"/>